<gene>
    <name evidence="2" type="ORF">EMPS_01633</name>
</gene>
<dbReference type="EMBL" id="BQFW01000002">
    <property type="protein sequence ID" value="GJJ69287.1"/>
    <property type="molecule type" value="Genomic_DNA"/>
</dbReference>
<reference evidence="2" key="1">
    <citation type="submission" date="2021-11" db="EMBL/GenBank/DDBJ databases">
        <authorList>
            <person name="Herlambang A."/>
            <person name="Guo Y."/>
            <person name="Takashima Y."/>
            <person name="Nishizawa T."/>
        </authorList>
    </citation>
    <scope>NUCLEOTIDE SEQUENCE</scope>
    <source>
        <strain evidence="2">E1425</strain>
    </source>
</reference>
<reference evidence="2" key="2">
    <citation type="journal article" date="2022" name="Microbiol. Resour. Announc.">
        <title>Whole-Genome Sequence of Entomortierella parvispora E1425, a Mucoromycotan Fungus Associated with Burkholderiaceae-Related Endosymbiotic Bacteria.</title>
        <authorList>
            <person name="Herlambang A."/>
            <person name="Guo Y."/>
            <person name="Takashima Y."/>
            <person name="Narisawa K."/>
            <person name="Ohta H."/>
            <person name="Nishizawa T."/>
        </authorList>
    </citation>
    <scope>NUCLEOTIDE SEQUENCE</scope>
    <source>
        <strain evidence="2">E1425</strain>
    </source>
</reference>
<sequence length="82" mass="8868">MTLCRALVLDVTTASASIKTSNSVASPVSYLIQFENESPIARLFREFTAINSILSSGLLPAYTVLFICSTYVLLNLLAGRPL</sequence>
<comment type="caution">
    <text evidence="2">The sequence shown here is derived from an EMBL/GenBank/DDBJ whole genome shotgun (WGS) entry which is preliminary data.</text>
</comment>
<organism evidence="2 3">
    <name type="scientific">Entomortierella parvispora</name>
    <dbReference type="NCBI Taxonomy" id="205924"/>
    <lineage>
        <taxon>Eukaryota</taxon>
        <taxon>Fungi</taxon>
        <taxon>Fungi incertae sedis</taxon>
        <taxon>Mucoromycota</taxon>
        <taxon>Mortierellomycotina</taxon>
        <taxon>Mortierellomycetes</taxon>
        <taxon>Mortierellales</taxon>
        <taxon>Mortierellaceae</taxon>
        <taxon>Entomortierella</taxon>
    </lineage>
</organism>
<feature type="transmembrane region" description="Helical" evidence="1">
    <location>
        <begin position="59"/>
        <end position="78"/>
    </location>
</feature>
<keyword evidence="1" id="KW-0812">Transmembrane</keyword>
<keyword evidence="1" id="KW-1133">Transmembrane helix</keyword>
<keyword evidence="1" id="KW-0472">Membrane</keyword>
<proteinExistence type="predicted"/>
<evidence type="ECO:0000313" key="3">
    <source>
        <dbReference type="Proteomes" id="UP000827284"/>
    </source>
</evidence>
<protein>
    <submittedName>
        <fullName evidence="2">Uncharacterized protein</fullName>
    </submittedName>
</protein>
<dbReference type="AlphaFoldDB" id="A0A9P3H3X9"/>
<keyword evidence="3" id="KW-1185">Reference proteome</keyword>
<name>A0A9P3H3X9_9FUNG</name>
<accession>A0A9P3H3X9</accession>
<dbReference type="Proteomes" id="UP000827284">
    <property type="component" value="Unassembled WGS sequence"/>
</dbReference>
<evidence type="ECO:0000256" key="1">
    <source>
        <dbReference type="SAM" id="Phobius"/>
    </source>
</evidence>
<evidence type="ECO:0000313" key="2">
    <source>
        <dbReference type="EMBL" id="GJJ69287.1"/>
    </source>
</evidence>